<accession>A0A0F9GXV4</accession>
<evidence type="ECO:0000313" key="1">
    <source>
        <dbReference type="EMBL" id="KKL95526.1"/>
    </source>
</evidence>
<comment type="caution">
    <text evidence="1">The sequence shown here is derived from an EMBL/GenBank/DDBJ whole genome shotgun (WGS) entry which is preliminary data.</text>
</comment>
<organism evidence="1">
    <name type="scientific">marine sediment metagenome</name>
    <dbReference type="NCBI Taxonomy" id="412755"/>
    <lineage>
        <taxon>unclassified sequences</taxon>
        <taxon>metagenomes</taxon>
        <taxon>ecological metagenomes</taxon>
    </lineage>
</organism>
<reference evidence="1" key="1">
    <citation type="journal article" date="2015" name="Nature">
        <title>Complex archaea that bridge the gap between prokaryotes and eukaryotes.</title>
        <authorList>
            <person name="Spang A."/>
            <person name="Saw J.H."/>
            <person name="Jorgensen S.L."/>
            <person name="Zaremba-Niedzwiedzka K."/>
            <person name="Martijn J."/>
            <person name="Lind A.E."/>
            <person name="van Eijk R."/>
            <person name="Schleper C."/>
            <person name="Guy L."/>
            <person name="Ettema T.J."/>
        </authorList>
    </citation>
    <scope>NUCLEOTIDE SEQUENCE</scope>
</reference>
<proteinExistence type="predicted"/>
<dbReference type="EMBL" id="LAZR01018655">
    <property type="protein sequence ID" value="KKL95526.1"/>
    <property type="molecule type" value="Genomic_DNA"/>
</dbReference>
<name>A0A0F9GXV4_9ZZZZ</name>
<dbReference type="AlphaFoldDB" id="A0A0F9GXV4"/>
<protein>
    <submittedName>
        <fullName evidence="1">Uncharacterized protein</fullName>
    </submittedName>
</protein>
<sequence length="159" mass="16142">MATDRVQFAVSVTPIEELTTAESGGEVTQIMWPGTGKSLGGSGYYDLTGGHEDDIGYGGSGVPAYVTTGGAINANSSELRGLFIKHTGYLYSSPTVLGVATTDNFSITVGAVLIADLGPGQAIFLPNDGGAANGLVTSAFTTTKSGSSEIAIEFLAIKL</sequence>
<gene>
    <name evidence="1" type="ORF">LCGC14_1853720</name>
</gene>